<dbReference type="PANTHER" id="PTHR33164">
    <property type="entry name" value="TRANSCRIPTIONAL REGULATOR, MARR FAMILY"/>
    <property type="match status" value="1"/>
</dbReference>
<dbReference type="InterPro" id="IPR000835">
    <property type="entry name" value="HTH_MarR-typ"/>
</dbReference>
<dbReference type="AlphaFoldDB" id="A0A167H859"/>
<keyword evidence="3" id="KW-0804">Transcription</keyword>
<feature type="domain" description="HTH marR-type" evidence="4">
    <location>
        <begin position="12"/>
        <end position="146"/>
    </location>
</feature>
<dbReference type="InterPro" id="IPR036388">
    <property type="entry name" value="WH-like_DNA-bd_sf"/>
</dbReference>
<dbReference type="GO" id="GO:0003700">
    <property type="term" value="F:DNA-binding transcription factor activity"/>
    <property type="evidence" value="ECO:0007669"/>
    <property type="project" value="InterPro"/>
</dbReference>
<evidence type="ECO:0000256" key="3">
    <source>
        <dbReference type="ARBA" id="ARBA00023163"/>
    </source>
</evidence>
<dbReference type="RefSeq" id="WP_067650222.1">
    <property type="nucleotide sequence ID" value="NZ_CP015249.1"/>
</dbReference>
<gene>
    <name evidence="5" type="ORF">I596_3417</name>
</gene>
<evidence type="ECO:0000313" key="5">
    <source>
        <dbReference type="EMBL" id="ANB19406.1"/>
    </source>
</evidence>
<dbReference type="Proteomes" id="UP000076830">
    <property type="component" value="Chromosome"/>
</dbReference>
<dbReference type="PRINTS" id="PR00598">
    <property type="entry name" value="HTHMARR"/>
</dbReference>
<keyword evidence="2" id="KW-0238">DNA-binding</keyword>
<keyword evidence="6" id="KW-1185">Reference proteome</keyword>
<dbReference type="PROSITE" id="PS01117">
    <property type="entry name" value="HTH_MARR_1"/>
    <property type="match status" value="1"/>
</dbReference>
<dbReference type="InterPro" id="IPR023187">
    <property type="entry name" value="Tscrpt_reg_MarR-type_CS"/>
</dbReference>
<proteinExistence type="predicted"/>
<evidence type="ECO:0000259" key="4">
    <source>
        <dbReference type="PROSITE" id="PS50995"/>
    </source>
</evidence>
<dbReference type="PANTHER" id="PTHR33164:SF64">
    <property type="entry name" value="TRANSCRIPTIONAL REGULATOR SLYA"/>
    <property type="match status" value="1"/>
</dbReference>
<sequence length="152" mass="16805">MCPSERPPVEAHYSLGSLIGQTRSALVASIERTLAQRGFDITMSQFLALKQLAANGPMSAGELAQALRHDPGAMTRMLAKLEAKGYLCRHPDRRDRRALRIELTEVGARLWQDIRASVDACLENALVDLDAGEREHLATILQRILRTLACES</sequence>
<dbReference type="SUPFAM" id="SSF46785">
    <property type="entry name" value="Winged helix' DNA-binding domain"/>
    <property type="match status" value="1"/>
</dbReference>
<accession>A0A167H859</accession>
<dbReference type="KEGG" id="dko:I596_3417"/>
<reference evidence="5 6" key="1">
    <citation type="submission" date="2016-04" db="EMBL/GenBank/DDBJ databases">
        <title>Complete genome sequence of Dokdonella koreensis DS-123T.</title>
        <authorList>
            <person name="Kim J.F."/>
            <person name="Lee H."/>
            <person name="Kwak M.-J."/>
        </authorList>
    </citation>
    <scope>NUCLEOTIDE SEQUENCE [LARGE SCALE GENOMIC DNA]</scope>
    <source>
        <strain evidence="5 6">DS-123</strain>
    </source>
</reference>
<evidence type="ECO:0000313" key="6">
    <source>
        <dbReference type="Proteomes" id="UP000076830"/>
    </source>
</evidence>
<dbReference type="EMBL" id="CP015249">
    <property type="protein sequence ID" value="ANB19406.1"/>
    <property type="molecule type" value="Genomic_DNA"/>
</dbReference>
<evidence type="ECO:0000256" key="2">
    <source>
        <dbReference type="ARBA" id="ARBA00023125"/>
    </source>
</evidence>
<keyword evidence="1" id="KW-0805">Transcription regulation</keyword>
<protein>
    <submittedName>
        <fullName evidence="5">Transcriptional regulator, MarR family</fullName>
    </submittedName>
</protein>
<dbReference type="InterPro" id="IPR036390">
    <property type="entry name" value="WH_DNA-bd_sf"/>
</dbReference>
<evidence type="ECO:0000256" key="1">
    <source>
        <dbReference type="ARBA" id="ARBA00023015"/>
    </source>
</evidence>
<dbReference type="Gene3D" id="1.10.10.10">
    <property type="entry name" value="Winged helix-like DNA-binding domain superfamily/Winged helix DNA-binding domain"/>
    <property type="match status" value="1"/>
</dbReference>
<dbReference type="InterPro" id="IPR039422">
    <property type="entry name" value="MarR/SlyA-like"/>
</dbReference>
<dbReference type="SMART" id="SM00347">
    <property type="entry name" value="HTH_MARR"/>
    <property type="match status" value="1"/>
</dbReference>
<name>A0A167H859_9GAMM</name>
<dbReference type="GO" id="GO:0003677">
    <property type="term" value="F:DNA binding"/>
    <property type="evidence" value="ECO:0007669"/>
    <property type="project" value="UniProtKB-KW"/>
</dbReference>
<dbReference type="STRING" id="1300342.I596_3417"/>
<dbReference type="GO" id="GO:0006950">
    <property type="term" value="P:response to stress"/>
    <property type="evidence" value="ECO:0007669"/>
    <property type="project" value="TreeGrafter"/>
</dbReference>
<dbReference type="PROSITE" id="PS50995">
    <property type="entry name" value="HTH_MARR_2"/>
    <property type="match status" value="1"/>
</dbReference>
<organism evidence="5 6">
    <name type="scientific">Dokdonella koreensis DS-123</name>
    <dbReference type="NCBI Taxonomy" id="1300342"/>
    <lineage>
        <taxon>Bacteria</taxon>
        <taxon>Pseudomonadati</taxon>
        <taxon>Pseudomonadota</taxon>
        <taxon>Gammaproteobacteria</taxon>
        <taxon>Lysobacterales</taxon>
        <taxon>Rhodanobacteraceae</taxon>
        <taxon>Dokdonella</taxon>
    </lineage>
</organism>
<dbReference type="Pfam" id="PF01047">
    <property type="entry name" value="MarR"/>
    <property type="match status" value="1"/>
</dbReference>